<dbReference type="PANTHER" id="PTHR30004">
    <property type="entry name" value="4-HYDROXYTHREONINE-4-PHOSPHATE DEHYDROGENASE"/>
    <property type="match status" value="1"/>
</dbReference>
<reference evidence="4" key="1">
    <citation type="journal article" date="2019" name="PLoS Negl. Trop. Dis.">
        <title>Revisiting the worldwide diversity of Leptospira species in the environment.</title>
        <authorList>
            <person name="Vincent A.T."/>
            <person name="Schiettekatte O."/>
            <person name="Bourhy P."/>
            <person name="Veyrier F.J."/>
            <person name="Picardeau M."/>
        </authorList>
    </citation>
    <scope>NUCLEOTIDE SEQUENCE [LARGE SCALE GENOMIC DNA]</scope>
    <source>
        <strain evidence="4">201400974</strain>
    </source>
</reference>
<gene>
    <name evidence="4" type="ORF">EHS11_00065</name>
</gene>
<dbReference type="PANTHER" id="PTHR30004:SF6">
    <property type="entry name" value="D-THREONATE 4-PHOSPHATE DEHYDROGENASE"/>
    <property type="match status" value="1"/>
</dbReference>
<dbReference type="InterPro" id="IPR005255">
    <property type="entry name" value="PdxA_fam"/>
</dbReference>
<evidence type="ECO:0000256" key="1">
    <source>
        <dbReference type="ARBA" id="ARBA00022723"/>
    </source>
</evidence>
<evidence type="ECO:0000256" key="2">
    <source>
        <dbReference type="ARBA" id="ARBA00023002"/>
    </source>
</evidence>
<name>A0A4R9LT96_9LEPT</name>
<dbReference type="GO" id="GO:0046872">
    <property type="term" value="F:metal ion binding"/>
    <property type="evidence" value="ECO:0007669"/>
    <property type="project" value="UniProtKB-KW"/>
</dbReference>
<protein>
    <submittedName>
        <fullName evidence="4">4-hydroxythreonine-4-phosphate dehydrogenase</fullName>
    </submittedName>
</protein>
<dbReference type="Gene3D" id="3.40.718.10">
    <property type="entry name" value="Isopropylmalate Dehydrogenase"/>
    <property type="match status" value="1"/>
</dbReference>
<dbReference type="RefSeq" id="WP_135762383.1">
    <property type="nucleotide sequence ID" value="NZ_RQHV01000001.1"/>
</dbReference>
<dbReference type="SUPFAM" id="SSF53659">
    <property type="entry name" value="Isocitrate/Isopropylmalate dehydrogenase-like"/>
    <property type="match status" value="1"/>
</dbReference>
<evidence type="ECO:0000256" key="3">
    <source>
        <dbReference type="ARBA" id="ARBA00023027"/>
    </source>
</evidence>
<dbReference type="EMBL" id="RQHV01000001">
    <property type="protein sequence ID" value="TGN16750.1"/>
    <property type="molecule type" value="Genomic_DNA"/>
</dbReference>
<sequence length="315" mass="34416">MKTILLSEGDPASINYELLAGSLPTLRSLSKTNRIILVRGNHKLVAKGFSEVEDIPKGNGLFSFKKQYLSREEISKIKLGKPSEASGRSAFQALLSAIQIQKQTKGASLITLPLSKEWVIRAGISGFRGHTETLAEEYNTPTFMMMTGKNLKVIPLTTHVPISGVAEELTRVNWSELILAIKSTKLLKRPKICLLGLNPHSGEGGKIGREELDILIPKMELFRSANLRIEGPIPGDSAFLPENQKKFDLFLACYHDQGLIPFKMQEGKEGVNVTLGLKFLRVSPDHGTAFAIAGKGKADPTGLISCLKLVTKAQS</sequence>
<comment type="caution">
    <text evidence="4">The sequence shown here is derived from an EMBL/GenBank/DDBJ whole genome shotgun (WGS) entry which is preliminary data.</text>
</comment>
<evidence type="ECO:0000313" key="4">
    <source>
        <dbReference type="EMBL" id="TGN16750.1"/>
    </source>
</evidence>
<dbReference type="AlphaFoldDB" id="A0A4R9LT96"/>
<keyword evidence="3" id="KW-0520">NAD</keyword>
<accession>A0A4R9LT96</accession>
<evidence type="ECO:0000313" key="5">
    <source>
        <dbReference type="Proteomes" id="UP000298264"/>
    </source>
</evidence>
<keyword evidence="5" id="KW-1185">Reference proteome</keyword>
<proteinExistence type="predicted"/>
<keyword evidence="1" id="KW-0479">Metal-binding</keyword>
<dbReference type="GO" id="GO:0051287">
    <property type="term" value="F:NAD binding"/>
    <property type="evidence" value="ECO:0007669"/>
    <property type="project" value="InterPro"/>
</dbReference>
<dbReference type="OrthoDB" id="9801783at2"/>
<dbReference type="Proteomes" id="UP000298264">
    <property type="component" value="Unassembled WGS sequence"/>
</dbReference>
<organism evidence="4 5">
    <name type="scientific">Leptospira ilyithenensis</name>
    <dbReference type="NCBI Taxonomy" id="2484901"/>
    <lineage>
        <taxon>Bacteria</taxon>
        <taxon>Pseudomonadati</taxon>
        <taxon>Spirochaetota</taxon>
        <taxon>Spirochaetia</taxon>
        <taxon>Leptospirales</taxon>
        <taxon>Leptospiraceae</taxon>
        <taxon>Leptospira</taxon>
    </lineage>
</organism>
<dbReference type="Pfam" id="PF04166">
    <property type="entry name" value="PdxA"/>
    <property type="match status" value="1"/>
</dbReference>
<keyword evidence="2" id="KW-0560">Oxidoreductase</keyword>
<dbReference type="GO" id="GO:0016491">
    <property type="term" value="F:oxidoreductase activity"/>
    <property type="evidence" value="ECO:0007669"/>
    <property type="project" value="UniProtKB-KW"/>
</dbReference>